<reference evidence="1" key="1">
    <citation type="submission" date="2020-05" db="EMBL/GenBank/DDBJ databases">
        <authorList>
            <person name="Chiriac C."/>
            <person name="Salcher M."/>
            <person name="Ghai R."/>
            <person name="Kavagutti S V."/>
        </authorList>
    </citation>
    <scope>NUCLEOTIDE SEQUENCE</scope>
</reference>
<dbReference type="EMBL" id="CAFBQH010000146">
    <property type="protein sequence ID" value="CAB5057131.1"/>
    <property type="molecule type" value="Genomic_DNA"/>
</dbReference>
<organism evidence="1">
    <name type="scientific">freshwater metagenome</name>
    <dbReference type="NCBI Taxonomy" id="449393"/>
    <lineage>
        <taxon>unclassified sequences</taxon>
        <taxon>metagenomes</taxon>
        <taxon>ecological metagenomes</taxon>
    </lineage>
</organism>
<protein>
    <submittedName>
        <fullName evidence="1">Unannotated protein</fullName>
    </submittedName>
</protein>
<gene>
    <name evidence="1" type="ORF">UFOPK4293_01608</name>
</gene>
<name>A0A6J7TU30_9ZZZZ</name>
<accession>A0A6J7TU30</accession>
<proteinExistence type="predicted"/>
<dbReference type="AlphaFoldDB" id="A0A6J7TU30"/>
<evidence type="ECO:0000313" key="1">
    <source>
        <dbReference type="EMBL" id="CAB5057131.1"/>
    </source>
</evidence>
<sequence length="91" mass="9265">MFKNIASGRGSRVPALVTGEITLASPMDVGAEGIIVVDGIAAGVVGELSGARDVIGFTAVLDYTLFTSGSHTVQLFVRDVDGRLTSAGTPN</sequence>